<organism evidence="1 2">
    <name type="scientific">Aspergillus ruber (strain CBS 135680)</name>
    <dbReference type="NCBI Taxonomy" id="1388766"/>
    <lineage>
        <taxon>Eukaryota</taxon>
        <taxon>Fungi</taxon>
        <taxon>Dikarya</taxon>
        <taxon>Ascomycota</taxon>
        <taxon>Pezizomycotina</taxon>
        <taxon>Eurotiomycetes</taxon>
        <taxon>Eurotiomycetidae</taxon>
        <taxon>Eurotiales</taxon>
        <taxon>Aspergillaceae</taxon>
        <taxon>Aspergillus</taxon>
        <taxon>Aspergillus subgen. Aspergillus</taxon>
    </lineage>
</organism>
<evidence type="ECO:0000313" key="2">
    <source>
        <dbReference type="Proteomes" id="UP000019804"/>
    </source>
</evidence>
<name>A0A017SMC3_ASPRC</name>
<dbReference type="STRING" id="1388766.A0A017SMC3"/>
<evidence type="ECO:0000313" key="1">
    <source>
        <dbReference type="EMBL" id="EYE97936.1"/>
    </source>
</evidence>
<reference evidence="2" key="1">
    <citation type="journal article" date="2014" name="Nat. Commun.">
        <title>Genomic adaptations of the halophilic Dead Sea filamentous fungus Eurotium rubrum.</title>
        <authorList>
            <person name="Kis-Papo T."/>
            <person name="Weig A.R."/>
            <person name="Riley R."/>
            <person name="Persoh D."/>
            <person name="Salamov A."/>
            <person name="Sun H."/>
            <person name="Lipzen A."/>
            <person name="Wasser S.P."/>
            <person name="Rambold G."/>
            <person name="Grigoriev I.V."/>
            <person name="Nevo E."/>
        </authorList>
    </citation>
    <scope>NUCLEOTIDE SEQUENCE [LARGE SCALE GENOMIC DNA]</scope>
    <source>
        <strain evidence="2">CBS 135680</strain>
    </source>
</reference>
<gene>
    <name evidence="1" type="ORF">EURHEDRAFT_449211</name>
</gene>
<proteinExistence type="predicted"/>
<dbReference type="OrthoDB" id="4487429at2759"/>
<dbReference type="Proteomes" id="UP000019804">
    <property type="component" value="Unassembled WGS sequence"/>
</dbReference>
<accession>A0A017SMC3</accession>
<sequence>LNFCFAIELDFLGLSRFENTERPSTSNSYKYHKEDEHCARSQFASFTFFLTIDSNH</sequence>
<keyword evidence="2" id="KW-1185">Reference proteome</keyword>
<dbReference type="EMBL" id="KK088414">
    <property type="protein sequence ID" value="EYE97936.1"/>
    <property type="molecule type" value="Genomic_DNA"/>
</dbReference>
<dbReference type="GeneID" id="63698921"/>
<feature type="non-terminal residue" evidence="1">
    <location>
        <position position="1"/>
    </location>
</feature>
<dbReference type="RefSeq" id="XP_040641624.1">
    <property type="nucleotide sequence ID" value="XM_040783797.1"/>
</dbReference>
<dbReference type="AlphaFoldDB" id="A0A017SMC3"/>
<dbReference type="HOGENOM" id="CLU_3013819_0_0_1"/>
<protein>
    <submittedName>
        <fullName evidence="1">Uncharacterized protein</fullName>
    </submittedName>
</protein>